<reference evidence="2 3" key="1">
    <citation type="journal article" date="2013" name="BMC Genomics">
        <title>Reconstruction of the lipid metabolism for the microalga Monoraphidium neglectum from its genome sequence reveals characteristics suitable for biofuel production.</title>
        <authorList>
            <person name="Bogen C."/>
            <person name="Al-Dilaimi A."/>
            <person name="Albersmeier A."/>
            <person name="Wichmann J."/>
            <person name="Grundmann M."/>
            <person name="Rupp O."/>
            <person name="Lauersen K.J."/>
            <person name="Blifernez-Klassen O."/>
            <person name="Kalinowski J."/>
            <person name="Goesmann A."/>
            <person name="Mussgnug J.H."/>
            <person name="Kruse O."/>
        </authorList>
    </citation>
    <scope>NUCLEOTIDE SEQUENCE [LARGE SCALE GENOMIC DNA]</scope>
    <source>
        <strain evidence="2 3">SAG 48.87</strain>
    </source>
</reference>
<name>A0A0D2IWL1_9CHLO</name>
<evidence type="ECO:0000256" key="1">
    <source>
        <dbReference type="SAM" id="MobiDB-lite"/>
    </source>
</evidence>
<proteinExistence type="predicted"/>
<accession>A0A0D2IWL1</accession>
<dbReference type="KEGG" id="mng:MNEG_15596"/>
<sequence>MITLACRVDCHSEQEAPRKRKSLEQRRAVVLEKPEKRAAALLQQLNAIRNDKAEKRREQAARKRVVRDKAQAKENEWRDKLKKERLKEQYREQGKAAKRAAMAAEGGPSAKRRRK</sequence>
<feature type="compositionally biased region" description="Basic and acidic residues" evidence="1">
    <location>
        <begin position="50"/>
        <end position="95"/>
    </location>
</feature>
<gene>
    <name evidence="2" type="ORF">MNEG_15596</name>
</gene>
<dbReference type="AlphaFoldDB" id="A0A0D2IWL1"/>
<dbReference type="EMBL" id="KK105690">
    <property type="protein sequence ID" value="KIY92367.1"/>
    <property type="molecule type" value="Genomic_DNA"/>
</dbReference>
<dbReference type="STRING" id="145388.A0A0D2IWL1"/>
<evidence type="ECO:0000313" key="2">
    <source>
        <dbReference type="EMBL" id="KIY92367.1"/>
    </source>
</evidence>
<keyword evidence="3" id="KW-1185">Reference proteome</keyword>
<dbReference type="RefSeq" id="XP_013891387.1">
    <property type="nucleotide sequence ID" value="XM_014035933.1"/>
</dbReference>
<dbReference type="OrthoDB" id="37492at3166"/>
<dbReference type="GeneID" id="25733273"/>
<dbReference type="Proteomes" id="UP000054498">
    <property type="component" value="Unassembled WGS sequence"/>
</dbReference>
<organism evidence="2 3">
    <name type="scientific">Monoraphidium neglectum</name>
    <dbReference type="NCBI Taxonomy" id="145388"/>
    <lineage>
        <taxon>Eukaryota</taxon>
        <taxon>Viridiplantae</taxon>
        <taxon>Chlorophyta</taxon>
        <taxon>core chlorophytes</taxon>
        <taxon>Chlorophyceae</taxon>
        <taxon>CS clade</taxon>
        <taxon>Sphaeropleales</taxon>
        <taxon>Selenastraceae</taxon>
        <taxon>Monoraphidium</taxon>
    </lineage>
</organism>
<evidence type="ECO:0000313" key="3">
    <source>
        <dbReference type="Proteomes" id="UP000054498"/>
    </source>
</evidence>
<protein>
    <submittedName>
        <fullName evidence="2">Uncharacterized protein</fullName>
    </submittedName>
</protein>
<feature type="region of interest" description="Disordered" evidence="1">
    <location>
        <begin position="50"/>
        <end position="115"/>
    </location>
</feature>